<dbReference type="Proteomes" id="UP000179807">
    <property type="component" value="Unassembled WGS sequence"/>
</dbReference>
<accession>A0A1J4KPY4</accession>
<dbReference type="RefSeq" id="XP_068366096.1">
    <property type="nucleotide sequence ID" value="XM_068499333.1"/>
</dbReference>
<dbReference type="PROSITE" id="PS50014">
    <property type="entry name" value="BROMODOMAIN_2"/>
    <property type="match status" value="1"/>
</dbReference>
<evidence type="ECO:0000313" key="5">
    <source>
        <dbReference type="Proteomes" id="UP000179807"/>
    </source>
</evidence>
<dbReference type="VEuPathDB" id="TrichDB:TRFO_17019"/>
<dbReference type="CDD" id="cd04369">
    <property type="entry name" value="Bromodomain"/>
    <property type="match status" value="1"/>
</dbReference>
<feature type="domain" description="Bromo" evidence="3">
    <location>
        <begin position="66"/>
        <end position="138"/>
    </location>
</feature>
<protein>
    <submittedName>
        <fullName evidence="4">Bromodomain containing protein</fullName>
    </submittedName>
</protein>
<dbReference type="Gene3D" id="1.20.920.10">
    <property type="entry name" value="Bromodomain-like"/>
    <property type="match status" value="1"/>
</dbReference>
<dbReference type="PANTHER" id="PTHR45926">
    <property type="entry name" value="OSJNBA0053K19.4 PROTEIN"/>
    <property type="match status" value="1"/>
</dbReference>
<evidence type="ECO:0000256" key="2">
    <source>
        <dbReference type="PROSITE-ProRule" id="PRU00035"/>
    </source>
</evidence>
<organism evidence="4 5">
    <name type="scientific">Tritrichomonas foetus</name>
    <dbReference type="NCBI Taxonomy" id="1144522"/>
    <lineage>
        <taxon>Eukaryota</taxon>
        <taxon>Metamonada</taxon>
        <taxon>Parabasalia</taxon>
        <taxon>Tritrichomonadida</taxon>
        <taxon>Tritrichomonadidae</taxon>
        <taxon>Tritrichomonas</taxon>
    </lineage>
</organism>
<dbReference type="SMART" id="SM00297">
    <property type="entry name" value="BROMO"/>
    <property type="match status" value="1"/>
</dbReference>
<dbReference type="InterPro" id="IPR036427">
    <property type="entry name" value="Bromodomain-like_sf"/>
</dbReference>
<dbReference type="InterPro" id="IPR001487">
    <property type="entry name" value="Bromodomain"/>
</dbReference>
<keyword evidence="1 2" id="KW-0103">Bromodomain</keyword>
<reference evidence="4" key="1">
    <citation type="submission" date="2016-10" db="EMBL/GenBank/DDBJ databases">
        <authorList>
            <person name="Benchimol M."/>
            <person name="Almeida L.G."/>
            <person name="Vasconcelos A.T."/>
            <person name="Perreira-Neves A."/>
            <person name="Rosa I.A."/>
            <person name="Tasca T."/>
            <person name="Bogo M.R."/>
            <person name="de Souza W."/>
        </authorList>
    </citation>
    <scope>NUCLEOTIDE SEQUENCE [LARGE SCALE GENOMIC DNA]</scope>
    <source>
        <strain evidence="4">K</strain>
    </source>
</reference>
<evidence type="ECO:0000259" key="3">
    <source>
        <dbReference type="PROSITE" id="PS50014"/>
    </source>
</evidence>
<dbReference type="OrthoDB" id="784962at2759"/>
<comment type="caution">
    <text evidence="4">The sequence shown here is derived from an EMBL/GenBank/DDBJ whole genome shotgun (WGS) entry which is preliminary data.</text>
</comment>
<dbReference type="AlphaFoldDB" id="A0A1J4KPY4"/>
<evidence type="ECO:0000256" key="1">
    <source>
        <dbReference type="ARBA" id="ARBA00023117"/>
    </source>
</evidence>
<dbReference type="SUPFAM" id="SSF47370">
    <property type="entry name" value="Bromodomain"/>
    <property type="match status" value="1"/>
</dbReference>
<dbReference type="EMBL" id="MLAK01000551">
    <property type="protein sequence ID" value="OHT12960.1"/>
    <property type="molecule type" value="Genomic_DNA"/>
</dbReference>
<dbReference type="GeneID" id="94834037"/>
<keyword evidence="5" id="KW-1185">Reference proteome</keyword>
<sequence length="271" mass="31586">MGQLEIFFYRYLRKLDFRKLRRYLVFMLFIQNNTFTFRPKFPNFLKMTIITKEIREKFIHITDELMASVFASIFIDPVDPVKDGVPNYFTIIKNPQCLSVIRKRLEEDKYRFGYEWKRDVELVFSNAILFNGEDSLIGDFAKLLTAQFARMIKRLPVQTPGEFMVKVNKYNSILNKLTKTPPKITQKLPYGVISNPLPSKELQKLSIAALSLTSRNDVFQMIQILNAFGMNLNVNQTELFVNLESVPPLAIATLQAFVKERYQALGLTYPK</sequence>
<dbReference type="Pfam" id="PF00439">
    <property type="entry name" value="Bromodomain"/>
    <property type="match status" value="1"/>
</dbReference>
<gene>
    <name evidence="4" type="ORF">TRFO_17019</name>
</gene>
<proteinExistence type="predicted"/>
<dbReference type="PRINTS" id="PR00503">
    <property type="entry name" value="BROMODOMAIN"/>
</dbReference>
<name>A0A1J4KPY4_9EUKA</name>
<evidence type="ECO:0000313" key="4">
    <source>
        <dbReference type="EMBL" id="OHT12960.1"/>
    </source>
</evidence>